<keyword evidence="11" id="KW-1133">Transmembrane helix</keyword>
<dbReference type="RefSeq" id="WP_005988697.1">
    <property type="nucleotide sequence ID" value="NZ_AOSV01000031.1"/>
</dbReference>
<keyword evidence="13" id="KW-0472">Membrane</keyword>
<dbReference type="EC" id="2.7.13.3" evidence="3"/>
<dbReference type="Pfam" id="PF01627">
    <property type="entry name" value="Hpt"/>
    <property type="match status" value="1"/>
</dbReference>
<evidence type="ECO:0000256" key="15">
    <source>
        <dbReference type="ARBA" id="ARBA00068150"/>
    </source>
</evidence>
<comment type="catalytic activity">
    <reaction evidence="1">
        <text>ATP + protein L-histidine = ADP + protein N-phospho-L-histidine.</text>
        <dbReference type="EC" id="2.7.13.3"/>
    </reaction>
</comment>
<feature type="domain" description="Response regulatory" evidence="19">
    <location>
        <begin position="886"/>
        <end position="1005"/>
    </location>
</feature>
<organism evidence="23 24">
    <name type="scientific">Desulfocurvibacter africanus PCS</name>
    <dbReference type="NCBI Taxonomy" id="1262666"/>
    <lineage>
        <taxon>Bacteria</taxon>
        <taxon>Pseudomonadati</taxon>
        <taxon>Thermodesulfobacteriota</taxon>
        <taxon>Desulfovibrionia</taxon>
        <taxon>Desulfovibrionales</taxon>
        <taxon>Desulfovibrionaceae</taxon>
        <taxon>Desulfocurvibacter</taxon>
    </lineage>
</organism>
<dbReference type="SUPFAM" id="SSF55785">
    <property type="entry name" value="PYP-like sensor domain (PAS domain)"/>
    <property type="match status" value="3"/>
</dbReference>
<dbReference type="InterPro" id="IPR008207">
    <property type="entry name" value="Sig_transdc_His_kin_Hpt_dom"/>
</dbReference>
<dbReference type="InterPro" id="IPR036641">
    <property type="entry name" value="HPT_dom_sf"/>
</dbReference>
<dbReference type="InterPro" id="IPR011006">
    <property type="entry name" value="CheY-like_superfamily"/>
</dbReference>
<feature type="modified residue" description="Phosphohistidine" evidence="16">
    <location>
        <position position="1088"/>
    </location>
</feature>
<evidence type="ECO:0000256" key="14">
    <source>
        <dbReference type="ARBA" id="ARBA00064003"/>
    </source>
</evidence>
<dbReference type="SMART" id="SM00448">
    <property type="entry name" value="REC"/>
    <property type="match status" value="1"/>
</dbReference>
<feature type="domain" description="PAC" evidence="21">
    <location>
        <begin position="280"/>
        <end position="330"/>
    </location>
</feature>
<dbReference type="Pfam" id="PF00989">
    <property type="entry name" value="PAS"/>
    <property type="match status" value="2"/>
</dbReference>
<protein>
    <recommendedName>
        <fullName evidence="15">Sensory/regulatory protein RpfC</fullName>
        <ecNumber evidence="3">2.7.13.3</ecNumber>
    </recommendedName>
</protein>
<evidence type="ECO:0000256" key="7">
    <source>
        <dbReference type="ARBA" id="ARBA00022692"/>
    </source>
</evidence>
<dbReference type="PRINTS" id="PR00344">
    <property type="entry name" value="BCTRLSENSOR"/>
</dbReference>
<keyword evidence="7" id="KW-0812">Transmembrane</keyword>
<dbReference type="SUPFAM" id="SSF55781">
    <property type="entry name" value="GAF domain-like"/>
    <property type="match status" value="1"/>
</dbReference>
<dbReference type="CDD" id="cd17546">
    <property type="entry name" value="REC_hyHK_CKI1_RcsC-like"/>
    <property type="match status" value="1"/>
</dbReference>
<dbReference type="InterPro" id="IPR004358">
    <property type="entry name" value="Sig_transdc_His_kin-like_C"/>
</dbReference>
<dbReference type="InterPro" id="IPR036890">
    <property type="entry name" value="HATPase_C_sf"/>
</dbReference>
<dbReference type="NCBIfam" id="TIGR00229">
    <property type="entry name" value="sensory_box"/>
    <property type="match status" value="3"/>
</dbReference>
<dbReference type="SUPFAM" id="SSF52172">
    <property type="entry name" value="CheY-like"/>
    <property type="match status" value="1"/>
</dbReference>
<dbReference type="InterPro" id="IPR005467">
    <property type="entry name" value="His_kinase_dom"/>
</dbReference>
<dbReference type="Gene3D" id="3.30.450.20">
    <property type="entry name" value="PAS domain"/>
    <property type="match status" value="3"/>
</dbReference>
<dbReference type="Proteomes" id="UP000011922">
    <property type="component" value="Unassembled WGS sequence"/>
</dbReference>
<dbReference type="CDD" id="cd00088">
    <property type="entry name" value="HPT"/>
    <property type="match status" value="1"/>
</dbReference>
<evidence type="ECO:0000256" key="11">
    <source>
        <dbReference type="ARBA" id="ARBA00022989"/>
    </source>
</evidence>
<dbReference type="SUPFAM" id="SSF55874">
    <property type="entry name" value="ATPase domain of HSP90 chaperone/DNA topoisomerase II/histidine kinase"/>
    <property type="match status" value="1"/>
</dbReference>
<comment type="caution">
    <text evidence="23">The sequence shown here is derived from an EMBL/GenBank/DDBJ whole genome shotgun (WGS) entry which is preliminary data.</text>
</comment>
<evidence type="ECO:0000256" key="6">
    <source>
        <dbReference type="ARBA" id="ARBA00022679"/>
    </source>
</evidence>
<dbReference type="PROSITE" id="PS50110">
    <property type="entry name" value="RESPONSE_REGULATORY"/>
    <property type="match status" value="1"/>
</dbReference>
<evidence type="ECO:0000256" key="2">
    <source>
        <dbReference type="ARBA" id="ARBA00004651"/>
    </source>
</evidence>
<dbReference type="Pfam" id="PF02518">
    <property type="entry name" value="HATPase_c"/>
    <property type="match status" value="1"/>
</dbReference>
<reference evidence="23 24" key="1">
    <citation type="journal article" date="2013" name="Genome Announc.">
        <title>Draft Genome Sequence for Desulfovibrio africanus Strain PCS.</title>
        <authorList>
            <person name="Brown S.D."/>
            <person name="Utturkar S.M."/>
            <person name="Arkin A.P."/>
            <person name="Deutschbauer A.M."/>
            <person name="Elias D.A."/>
            <person name="Hazen T.C."/>
            <person name="Chakraborty R."/>
        </authorList>
    </citation>
    <scope>NUCLEOTIDE SEQUENCE [LARGE SCALE GENOMIC DNA]</scope>
    <source>
        <strain evidence="23 24">PCS</strain>
    </source>
</reference>
<dbReference type="InterPro" id="IPR029016">
    <property type="entry name" value="GAF-like_dom_sf"/>
</dbReference>
<name>M5PPK6_DESAF</name>
<evidence type="ECO:0000313" key="23">
    <source>
        <dbReference type="EMBL" id="EMG36217.1"/>
    </source>
</evidence>
<gene>
    <name evidence="23" type="ORF">PCS_03061</name>
</gene>
<dbReference type="InterPro" id="IPR003018">
    <property type="entry name" value="GAF"/>
</dbReference>
<dbReference type="SMART" id="SM00387">
    <property type="entry name" value="HATPase_c"/>
    <property type="match status" value="1"/>
</dbReference>
<dbReference type="InterPro" id="IPR003594">
    <property type="entry name" value="HATPase_dom"/>
</dbReference>
<keyword evidence="9" id="KW-0418">Kinase</keyword>
<dbReference type="CDD" id="cd16922">
    <property type="entry name" value="HATPase_EvgS-ArcB-TorS-like"/>
    <property type="match status" value="1"/>
</dbReference>
<dbReference type="SMART" id="SM00388">
    <property type="entry name" value="HisKA"/>
    <property type="match status" value="1"/>
</dbReference>
<keyword evidence="12" id="KW-0902">Two-component regulatory system</keyword>
<dbReference type="FunFam" id="1.10.287.130:FF:000002">
    <property type="entry name" value="Two-component osmosensing histidine kinase"/>
    <property type="match status" value="1"/>
</dbReference>
<evidence type="ECO:0000256" key="4">
    <source>
        <dbReference type="ARBA" id="ARBA00022475"/>
    </source>
</evidence>
<feature type="domain" description="PAS" evidence="20">
    <location>
        <begin position="69"/>
        <end position="126"/>
    </location>
</feature>
<dbReference type="PROSITE" id="PS50894">
    <property type="entry name" value="HPT"/>
    <property type="match status" value="1"/>
</dbReference>
<dbReference type="InterPro" id="IPR001789">
    <property type="entry name" value="Sig_transdc_resp-reg_receiver"/>
</dbReference>
<keyword evidence="8" id="KW-0547">Nucleotide-binding</keyword>
<dbReference type="AlphaFoldDB" id="M5PPK6"/>
<dbReference type="SUPFAM" id="SSF47226">
    <property type="entry name" value="Histidine-containing phosphotransfer domain, HPT domain"/>
    <property type="match status" value="1"/>
</dbReference>
<evidence type="ECO:0000256" key="9">
    <source>
        <dbReference type="ARBA" id="ARBA00022777"/>
    </source>
</evidence>
<dbReference type="Pfam" id="PF00072">
    <property type="entry name" value="Response_reg"/>
    <property type="match status" value="1"/>
</dbReference>
<dbReference type="FunFam" id="3.30.565.10:FF:000010">
    <property type="entry name" value="Sensor histidine kinase RcsC"/>
    <property type="match status" value="1"/>
</dbReference>
<evidence type="ECO:0000256" key="12">
    <source>
        <dbReference type="ARBA" id="ARBA00023012"/>
    </source>
</evidence>
<dbReference type="GO" id="GO:0005524">
    <property type="term" value="F:ATP binding"/>
    <property type="evidence" value="ECO:0007669"/>
    <property type="project" value="UniProtKB-KW"/>
</dbReference>
<dbReference type="PROSITE" id="PS50109">
    <property type="entry name" value="HIS_KIN"/>
    <property type="match status" value="1"/>
</dbReference>
<feature type="domain" description="PAC" evidence="21">
    <location>
        <begin position="404"/>
        <end position="456"/>
    </location>
</feature>
<dbReference type="InterPro" id="IPR035965">
    <property type="entry name" value="PAS-like_dom_sf"/>
</dbReference>
<comment type="subunit">
    <text evidence="14">At low DSF concentrations, interacts with RpfF.</text>
</comment>
<dbReference type="InterPro" id="IPR000700">
    <property type="entry name" value="PAS-assoc_C"/>
</dbReference>
<dbReference type="CDD" id="cd00130">
    <property type="entry name" value="PAS"/>
    <property type="match status" value="2"/>
</dbReference>
<feature type="domain" description="Histidine kinase" evidence="18">
    <location>
        <begin position="640"/>
        <end position="861"/>
    </location>
</feature>
<evidence type="ECO:0000256" key="13">
    <source>
        <dbReference type="ARBA" id="ARBA00023136"/>
    </source>
</evidence>
<dbReference type="InterPro" id="IPR000014">
    <property type="entry name" value="PAS"/>
</dbReference>
<dbReference type="Gene3D" id="3.30.565.10">
    <property type="entry name" value="Histidine kinase-like ATPase, C-terminal domain"/>
    <property type="match status" value="1"/>
</dbReference>
<evidence type="ECO:0000259" key="19">
    <source>
        <dbReference type="PROSITE" id="PS50110"/>
    </source>
</evidence>
<dbReference type="SMART" id="SM00073">
    <property type="entry name" value="HPT"/>
    <property type="match status" value="1"/>
</dbReference>
<dbReference type="SUPFAM" id="SSF47384">
    <property type="entry name" value="Homodimeric domain of signal transducing histidine kinase"/>
    <property type="match status" value="1"/>
</dbReference>
<evidence type="ECO:0000256" key="3">
    <source>
        <dbReference type="ARBA" id="ARBA00012438"/>
    </source>
</evidence>
<dbReference type="EMBL" id="AOSV01000031">
    <property type="protein sequence ID" value="EMG36217.1"/>
    <property type="molecule type" value="Genomic_DNA"/>
</dbReference>
<dbReference type="PROSITE" id="PS50113">
    <property type="entry name" value="PAC"/>
    <property type="match status" value="2"/>
</dbReference>
<dbReference type="GO" id="GO:0005886">
    <property type="term" value="C:plasma membrane"/>
    <property type="evidence" value="ECO:0007669"/>
    <property type="project" value="UniProtKB-SubCell"/>
</dbReference>
<dbReference type="Gene3D" id="3.30.450.40">
    <property type="match status" value="1"/>
</dbReference>
<sequence>MTGQHVSCPATLAALRRKAELLLARLEAGLSGPDHLVLRELLRELEAYEAGLQRQDLRLAQIQGELEASRDLYSRLHDFAPIGFFSFDRSGTILQANLAGAELLGVQREYLLGRSFTTFVAEEDQSAFIAHGEAAFAFSATAATARCELRLSPRGGGVRHVQIASAVMPDRPDALGLSSRDGRFCLSAVQDITARVQADRALKDSEEKYRGIFENAPLGIFRATRQQSYTSVNPAFARMHGYESPAQLLAETGDAACRYCADPAERQRFLDRVDSQGLVANQESCRLRRDGTKFWALTTLKAAGTPQDPYYEGFVADISQRKAAEEALRRSETRFRSLFETAGSLIVLLDVNLRILEFNRKAEQVTGYARSDVLGQEFSALFAPEAREELGARLLSVIGHRRERDLEQVVCGRDGRTSVILWNMTRLEGSPESLNGVIAVGQDITAQKMAEKQLRLNQARLEALLNLFQVEDRQARDMAEYVLGQAVDLTGSEAGRILLATGEEDLDIVTTGLPGRKCPVTKQAHDLSALSGVWSIAARSKRPLVINDYARRSRRRPLPEGHPPLRRLLIAPVLDSGRVVAMAAVANKPAPYDQLDAKQLMLLLEGLWAHVKRKQATLEILQAKEQAEAASRAKSEFLANMSHEIRTPISGILGMADVLLTTRLEDRQAQYIALLKDSANALLIIINDILDLSKIEARKLKLEPELFSLDAALRAVVDPFVLQTVKKGLGLEVHLDPGLPPKLHGDPIRLGQILTNLLSNALKFTSRGGVTLRVVPVQVSGVDCELRFEVQDTGLGIPSDKQDRLFRSFSQLDSSYAKQYCGTGLGLAISKNFVEMMGGRIWVESIEGQGSLFAFTARFGLPDSGAQAAENRREEALALDHMPTLNILLAEDNRINQEFLVHMLGAAGHRSRVAANGREVLQALAEETFDLVLMDVQMPEMDGLETTRRIREHDGRLFDPAIPIIAVTAYAMKGDQERFLAAGMDGYVSKPVDFGLLSRVMARVLFFHDPVAESASSTEALDLPARDGLPAQAAKSLDVETALERLRGDRELYAMLLETFLQDAARQVETAAAAMDGGDLETACTAAHSLKGAAGTVGADALFEQALALEQTARKGRVDECVRRLSLLRQTLDRLAQDVAAYLS</sequence>
<dbReference type="GO" id="GO:0006355">
    <property type="term" value="P:regulation of DNA-templated transcription"/>
    <property type="evidence" value="ECO:0007669"/>
    <property type="project" value="InterPro"/>
</dbReference>
<evidence type="ECO:0000256" key="16">
    <source>
        <dbReference type="PROSITE-ProRule" id="PRU00110"/>
    </source>
</evidence>
<dbReference type="PANTHER" id="PTHR45339">
    <property type="entry name" value="HYBRID SIGNAL TRANSDUCTION HISTIDINE KINASE J"/>
    <property type="match status" value="1"/>
</dbReference>
<keyword evidence="10" id="KW-0067">ATP-binding</keyword>
<dbReference type="PATRIC" id="fig|1262666.3.peg.3101"/>
<dbReference type="GO" id="GO:0000155">
    <property type="term" value="F:phosphorelay sensor kinase activity"/>
    <property type="evidence" value="ECO:0007669"/>
    <property type="project" value="InterPro"/>
</dbReference>
<evidence type="ECO:0000259" key="18">
    <source>
        <dbReference type="PROSITE" id="PS50109"/>
    </source>
</evidence>
<dbReference type="CDD" id="cd00082">
    <property type="entry name" value="HisKA"/>
    <property type="match status" value="1"/>
</dbReference>
<dbReference type="Pfam" id="PF13188">
    <property type="entry name" value="PAS_8"/>
    <property type="match status" value="1"/>
</dbReference>
<evidence type="ECO:0000259" key="22">
    <source>
        <dbReference type="PROSITE" id="PS50894"/>
    </source>
</evidence>
<dbReference type="OrthoDB" id="5383323at2"/>
<keyword evidence="6" id="KW-0808">Transferase</keyword>
<evidence type="ECO:0000256" key="5">
    <source>
        <dbReference type="ARBA" id="ARBA00022553"/>
    </source>
</evidence>
<dbReference type="InterPro" id="IPR003661">
    <property type="entry name" value="HisK_dim/P_dom"/>
</dbReference>
<dbReference type="SMART" id="SM00091">
    <property type="entry name" value="PAS"/>
    <property type="match status" value="3"/>
</dbReference>
<evidence type="ECO:0000313" key="24">
    <source>
        <dbReference type="Proteomes" id="UP000011922"/>
    </source>
</evidence>
<dbReference type="PANTHER" id="PTHR45339:SF1">
    <property type="entry name" value="HYBRID SIGNAL TRANSDUCTION HISTIDINE KINASE J"/>
    <property type="match status" value="1"/>
</dbReference>
<keyword evidence="4" id="KW-1003">Cell membrane</keyword>
<evidence type="ECO:0000256" key="10">
    <source>
        <dbReference type="ARBA" id="ARBA00022840"/>
    </source>
</evidence>
<accession>M5PPK6</accession>
<evidence type="ECO:0000259" key="20">
    <source>
        <dbReference type="PROSITE" id="PS50112"/>
    </source>
</evidence>
<dbReference type="InterPro" id="IPR036097">
    <property type="entry name" value="HisK_dim/P_sf"/>
</dbReference>
<dbReference type="Gene3D" id="3.40.50.2300">
    <property type="match status" value="1"/>
</dbReference>
<dbReference type="InterPro" id="IPR013767">
    <property type="entry name" value="PAS_fold"/>
</dbReference>
<dbReference type="Gene3D" id="1.10.287.130">
    <property type="match status" value="1"/>
</dbReference>
<evidence type="ECO:0000259" key="21">
    <source>
        <dbReference type="PROSITE" id="PS50113"/>
    </source>
</evidence>
<proteinExistence type="predicted"/>
<feature type="modified residue" description="4-aspartylphosphate" evidence="17">
    <location>
        <position position="935"/>
    </location>
</feature>
<keyword evidence="5 17" id="KW-0597">Phosphoprotein</keyword>
<evidence type="ECO:0000256" key="1">
    <source>
        <dbReference type="ARBA" id="ARBA00000085"/>
    </source>
</evidence>
<dbReference type="Pfam" id="PF13185">
    <property type="entry name" value="GAF_2"/>
    <property type="match status" value="1"/>
</dbReference>
<evidence type="ECO:0000256" key="8">
    <source>
        <dbReference type="ARBA" id="ARBA00022741"/>
    </source>
</evidence>
<feature type="domain" description="PAS" evidence="20">
    <location>
        <begin position="331"/>
        <end position="401"/>
    </location>
</feature>
<dbReference type="Gene3D" id="1.20.120.160">
    <property type="entry name" value="HPT domain"/>
    <property type="match status" value="1"/>
</dbReference>
<comment type="subcellular location">
    <subcellularLocation>
        <location evidence="2">Cell membrane</location>
        <topology evidence="2">Multi-pass membrane protein</topology>
    </subcellularLocation>
</comment>
<dbReference type="PROSITE" id="PS50112">
    <property type="entry name" value="PAS"/>
    <property type="match status" value="2"/>
</dbReference>
<dbReference type="Pfam" id="PF00512">
    <property type="entry name" value="HisKA"/>
    <property type="match status" value="1"/>
</dbReference>
<feature type="domain" description="HPt" evidence="22">
    <location>
        <begin position="1049"/>
        <end position="1142"/>
    </location>
</feature>
<evidence type="ECO:0000256" key="17">
    <source>
        <dbReference type="PROSITE-ProRule" id="PRU00169"/>
    </source>
</evidence>